<keyword evidence="2" id="KW-0472">Membrane</keyword>
<reference evidence="3 4" key="1">
    <citation type="submission" date="2016-10" db="EMBL/GenBank/DDBJ databases">
        <authorList>
            <person name="de Groot N.N."/>
        </authorList>
    </citation>
    <scope>NUCLEOTIDE SEQUENCE [LARGE SCALE GENOMIC DNA]</scope>
    <source>
        <strain evidence="3 4">Nm9</strain>
    </source>
</reference>
<dbReference type="Proteomes" id="UP000181998">
    <property type="component" value="Unassembled WGS sequence"/>
</dbReference>
<dbReference type="EMBL" id="FOFX01000081">
    <property type="protein sequence ID" value="SEQ55160.1"/>
    <property type="molecule type" value="Genomic_DNA"/>
</dbReference>
<keyword evidence="1" id="KW-0175">Coiled coil</keyword>
<evidence type="ECO:0000256" key="2">
    <source>
        <dbReference type="SAM" id="Phobius"/>
    </source>
</evidence>
<feature type="coiled-coil region" evidence="1">
    <location>
        <begin position="86"/>
        <end position="113"/>
    </location>
</feature>
<dbReference type="AlphaFoldDB" id="A0A1H9GYM1"/>
<proteinExistence type="predicted"/>
<keyword evidence="2" id="KW-1133">Transmembrane helix</keyword>
<gene>
    <name evidence="3" type="ORF">SAMN05421510_10818</name>
</gene>
<organism evidence="3 4">
    <name type="scientific">Nitrosomonas ureae</name>
    <dbReference type="NCBI Taxonomy" id="44577"/>
    <lineage>
        <taxon>Bacteria</taxon>
        <taxon>Pseudomonadati</taxon>
        <taxon>Pseudomonadota</taxon>
        <taxon>Betaproteobacteria</taxon>
        <taxon>Nitrosomonadales</taxon>
        <taxon>Nitrosomonadaceae</taxon>
        <taxon>Nitrosomonas</taxon>
    </lineage>
</organism>
<evidence type="ECO:0000313" key="3">
    <source>
        <dbReference type="EMBL" id="SEQ55160.1"/>
    </source>
</evidence>
<sequence length="160" mass="18538">MDDLIGISILILVIVVLILGISLISERRRINRFIVKVDGSGLEFSVELRELVQREVNRATTETLHRIVALDKKLIEYWERESIHKHTDSESKLRLLEQNVTDLEQSFSRAAESEKPNLGFALREMYWQYLRQARSHYASSSAYQAIRARVLEGLSKLEVL</sequence>
<keyword evidence="2" id="KW-0812">Transmembrane</keyword>
<evidence type="ECO:0000256" key="1">
    <source>
        <dbReference type="SAM" id="Coils"/>
    </source>
</evidence>
<feature type="transmembrane region" description="Helical" evidence="2">
    <location>
        <begin position="6"/>
        <end position="24"/>
    </location>
</feature>
<accession>A0A1H9GYM1</accession>
<protein>
    <submittedName>
        <fullName evidence="3">Uncharacterized protein</fullName>
    </submittedName>
</protein>
<name>A0A1H9GYM1_9PROT</name>
<dbReference type="RefSeq" id="WP_074722570.1">
    <property type="nucleotide sequence ID" value="NZ_FOFX01000081.1"/>
</dbReference>
<evidence type="ECO:0000313" key="4">
    <source>
        <dbReference type="Proteomes" id="UP000181998"/>
    </source>
</evidence>